<feature type="domain" description="4Fe-4S Wbl-type" evidence="2">
    <location>
        <begin position="31"/>
        <end position="95"/>
    </location>
</feature>
<proteinExistence type="predicted"/>
<keyword evidence="4" id="KW-1185">Reference proteome</keyword>
<accession>A0ABX1RD92</accession>
<sequence>MLGRPPDRPGIHPALLAELLGDENDWRSQGACVGADYRLFEPSADGERMRGYPPRAVDAGRVCLSCPVIERCRAWAEDRKEQGVWAAAWRTGIAGDNRPWPIRWCAAAKRAGCATASRRSTPPPSPASRSHPRWRSASCSAPGWRTSSAWAEGKGNVSPEIRAGAVRAIAEWEALRAKAASELAKYKVQ</sequence>
<dbReference type="InterPro" id="IPR034768">
    <property type="entry name" value="4FE4S_WBL"/>
</dbReference>
<dbReference type="Pfam" id="PF02467">
    <property type="entry name" value="Whib"/>
    <property type="match status" value="1"/>
</dbReference>
<dbReference type="Proteomes" id="UP001296706">
    <property type="component" value="Unassembled WGS sequence"/>
</dbReference>
<dbReference type="PROSITE" id="PS51674">
    <property type="entry name" value="4FE4S_WBL"/>
    <property type="match status" value="1"/>
</dbReference>
<organism evidence="3 4">
    <name type="scientific">Pseudonocardia xinjiangensis</name>
    <dbReference type="NCBI Taxonomy" id="75289"/>
    <lineage>
        <taxon>Bacteria</taxon>
        <taxon>Bacillati</taxon>
        <taxon>Actinomycetota</taxon>
        <taxon>Actinomycetes</taxon>
        <taxon>Pseudonocardiales</taxon>
        <taxon>Pseudonocardiaceae</taxon>
        <taxon>Pseudonocardia</taxon>
    </lineage>
</organism>
<evidence type="ECO:0000259" key="2">
    <source>
        <dbReference type="PROSITE" id="PS51674"/>
    </source>
</evidence>
<evidence type="ECO:0000313" key="4">
    <source>
        <dbReference type="Proteomes" id="UP001296706"/>
    </source>
</evidence>
<evidence type="ECO:0000313" key="3">
    <source>
        <dbReference type="EMBL" id="NMH77198.1"/>
    </source>
</evidence>
<feature type="region of interest" description="Disordered" evidence="1">
    <location>
        <begin position="115"/>
        <end position="156"/>
    </location>
</feature>
<reference evidence="3 4" key="1">
    <citation type="submission" date="2020-04" db="EMBL/GenBank/DDBJ databases">
        <authorList>
            <person name="Klaysubun C."/>
            <person name="Duangmal K."/>
            <person name="Lipun K."/>
        </authorList>
    </citation>
    <scope>NUCLEOTIDE SEQUENCE [LARGE SCALE GENOMIC DNA]</scope>
    <source>
        <strain evidence="3 4">JCM 11839</strain>
    </source>
</reference>
<protein>
    <submittedName>
        <fullName evidence="3">WhiB family transcriptional regulator</fullName>
    </submittedName>
</protein>
<dbReference type="EMBL" id="JAAXKY010000019">
    <property type="protein sequence ID" value="NMH77198.1"/>
    <property type="molecule type" value="Genomic_DNA"/>
</dbReference>
<name>A0ABX1RD92_9PSEU</name>
<evidence type="ECO:0000256" key="1">
    <source>
        <dbReference type="SAM" id="MobiDB-lite"/>
    </source>
</evidence>
<comment type="caution">
    <text evidence="3">The sequence shown here is derived from an EMBL/GenBank/DDBJ whole genome shotgun (WGS) entry which is preliminary data.</text>
</comment>
<gene>
    <name evidence="3" type="ORF">HF577_08845</name>
</gene>